<keyword evidence="7" id="KW-0695">RNA-directed DNA polymerase</keyword>
<evidence type="ECO:0000313" key="12">
    <source>
        <dbReference type="EMBL" id="CAK1581539.1"/>
    </source>
</evidence>
<protein>
    <recommendedName>
        <fullName evidence="1">RNA-directed DNA polymerase</fullName>
        <ecNumber evidence="1">2.7.7.49</ecNumber>
    </recommendedName>
</protein>
<evidence type="ECO:0000256" key="1">
    <source>
        <dbReference type="ARBA" id="ARBA00012493"/>
    </source>
</evidence>
<dbReference type="AlphaFoldDB" id="A0AAV1KGV0"/>
<evidence type="ECO:0000259" key="9">
    <source>
        <dbReference type="PROSITE" id="PS50175"/>
    </source>
</evidence>
<evidence type="ECO:0000259" key="11">
    <source>
        <dbReference type="PROSITE" id="PS50994"/>
    </source>
</evidence>
<dbReference type="Gene3D" id="3.30.420.10">
    <property type="entry name" value="Ribonuclease H-like superfamily/Ribonuclease H"/>
    <property type="match status" value="1"/>
</dbReference>
<sequence>MSRFLRPDRFDVEPETPAADLKWSHWRYTFSNFLGHEQSNQISDSTKLKLLINHLSPTVYSLIRDCSSYVTTIQLLDSIYIKAKNEIHARYTLATRKQKPEESITEYIRALRQLAYDCNFKNVTAEQNKNDYIRDAFISGITSQKIRQRLLENITLTLEEAQNQATSLETAEKNSLTYTNCNNHQMQLHAVTDTYNEKPESSTQNYSIAIAASQRKRCFFCGNKSLHQRIKCPAFNAICQLCLKKGHFATVCKSGRPTVNAVDSEVADDIKTKYISAASPSSLSKATVPIMINEFHAEALIDTGSSVSFINKTLAQNMNLKMRPHKQAISLASLSHISFVEGITYATINLDKHTYSNQPLLIVNNLCADVILGHDLLKSHKTLEFNFGGSRDSLKICVMEASVPPVSLFTNLSSNIKPIAIKSRRYTKIDEEFIRGEVSKLLKDGVIEPSNSPWRAQVLVTGGTTHRKRLVIDYSLTINRFTELDAYPLPNIESMVSNVAKYNYFSQIDLKSAYHQVPILETERKYTAFEACGALYQFTRIPFGVTNGVAAFQRTLQFIIEAENLRGTFCYLDDVTVCGKNRDEHDKNLQQFMNAVKKYKLTLNEKKCTFGSKSISLLGYYIENNVIKPDKERLKPLLDLLTPTDAASLKRTLGMLAHYSKWIYNFSYLIKPLIDNTRFPLSQEAIKCFNILKLEIAKASLTAIDNDETFTVETDASEHSIAATLSQNGRPVAFLSRTLSNTERGHSSIEKEASAIVEALRKWRHYLIGRNFILITDQQSVAFMFNQKHLSKIKNEKIERWRLELSCYKYYIIYRPGRQNTVADALSRVCALINPNKLYELHDQLCHPGVTRMVHWIRSKNLPYSVEEIRLMTASCKVCAEIKPRFCQSKGQLIKAIAPFERINIDFKGPLPSNTQNRYLLTIIDEYSRFPFAYPCSDLSAATVIRCLKDLFHTFGFPLYVHSDRGTTFLSEELKNFLTPLGIATSRTTPYNPQGNGQVERLNGTLWRAIQLSLRSKNMDISNWESVLSNALHSLRSLLCTTTNVTPHERMFNHPRRSPNGKSLPTWLINSGPVLIKKNIRTSKYDPLVEEAEVFHANPTYSHVRLSDGRECTVSNRQLAPLPMIRISEEENENGQDNGNNIRPDMNTNNEPVEPVQSKQTENVQNNSTEHDTENSGLRRSTRDRRPPSYLRDYVGTSRAGDCSILTSLL</sequence>
<proteinExistence type="predicted"/>
<dbReference type="SUPFAM" id="SSF53098">
    <property type="entry name" value="Ribonuclease H-like"/>
    <property type="match status" value="1"/>
</dbReference>
<dbReference type="GO" id="GO:0042575">
    <property type="term" value="C:DNA polymerase complex"/>
    <property type="evidence" value="ECO:0007669"/>
    <property type="project" value="UniProtKB-ARBA"/>
</dbReference>
<feature type="region of interest" description="Disordered" evidence="8">
    <location>
        <begin position="1123"/>
        <end position="1196"/>
    </location>
</feature>
<dbReference type="Pfam" id="PF00665">
    <property type="entry name" value="rve"/>
    <property type="match status" value="1"/>
</dbReference>
<dbReference type="PROSITE" id="PS50878">
    <property type="entry name" value="RT_POL"/>
    <property type="match status" value="1"/>
</dbReference>
<dbReference type="InterPro" id="IPR001995">
    <property type="entry name" value="Peptidase_A2_cat"/>
</dbReference>
<dbReference type="PANTHER" id="PTHR37984:SF5">
    <property type="entry name" value="PROTEIN NYNRIN-LIKE"/>
    <property type="match status" value="1"/>
</dbReference>
<dbReference type="Pfam" id="PF17917">
    <property type="entry name" value="RT_RNaseH"/>
    <property type="match status" value="1"/>
</dbReference>
<comment type="caution">
    <text evidence="12">The sequence shown here is derived from an EMBL/GenBank/DDBJ whole genome shotgun (WGS) entry which is preliminary data.</text>
</comment>
<accession>A0AAV1KGV0</accession>
<dbReference type="GO" id="GO:0004190">
    <property type="term" value="F:aspartic-type endopeptidase activity"/>
    <property type="evidence" value="ECO:0007669"/>
    <property type="project" value="InterPro"/>
</dbReference>
<feature type="domain" description="Peptidase A2" evidence="9">
    <location>
        <begin position="297"/>
        <end position="376"/>
    </location>
</feature>
<dbReference type="InterPro" id="IPR001584">
    <property type="entry name" value="Integrase_cat-core"/>
</dbReference>
<feature type="domain" description="Integrase catalytic" evidence="11">
    <location>
        <begin position="895"/>
        <end position="1055"/>
    </location>
</feature>
<evidence type="ECO:0000256" key="3">
    <source>
        <dbReference type="ARBA" id="ARBA00022695"/>
    </source>
</evidence>
<dbReference type="InterPro" id="IPR043128">
    <property type="entry name" value="Rev_trsase/Diguanyl_cyclase"/>
</dbReference>
<reference evidence="12 13" key="1">
    <citation type="submission" date="2023-11" db="EMBL/GenBank/DDBJ databases">
        <authorList>
            <person name="Hedman E."/>
            <person name="Englund M."/>
            <person name="Stromberg M."/>
            <person name="Nyberg Akerstrom W."/>
            <person name="Nylinder S."/>
            <person name="Jareborg N."/>
            <person name="Kallberg Y."/>
            <person name="Kronander E."/>
        </authorList>
    </citation>
    <scope>NUCLEOTIDE SEQUENCE [LARGE SCALE GENOMIC DNA]</scope>
</reference>
<keyword evidence="6" id="KW-0378">Hydrolase</keyword>
<keyword evidence="5" id="KW-0255">Endonuclease</keyword>
<dbReference type="CDD" id="cd00303">
    <property type="entry name" value="retropepsin_like"/>
    <property type="match status" value="1"/>
</dbReference>
<dbReference type="InterPro" id="IPR050951">
    <property type="entry name" value="Retrovirus_Pol_polyprotein"/>
</dbReference>
<keyword evidence="13" id="KW-1185">Reference proteome</keyword>
<dbReference type="GO" id="GO:0003964">
    <property type="term" value="F:RNA-directed DNA polymerase activity"/>
    <property type="evidence" value="ECO:0007669"/>
    <property type="project" value="UniProtKB-KW"/>
</dbReference>
<evidence type="ECO:0000313" key="13">
    <source>
        <dbReference type="Proteomes" id="UP001314205"/>
    </source>
</evidence>
<dbReference type="Pfam" id="PF00078">
    <property type="entry name" value="RVT_1"/>
    <property type="match status" value="1"/>
</dbReference>
<evidence type="ECO:0000256" key="2">
    <source>
        <dbReference type="ARBA" id="ARBA00022679"/>
    </source>
</evidence>
<evidence type="ECO:0000256" key="5">
    <source>
        <dbReference type="ARBA" id="ARBA00022759"/>
    </source>
</evidence>
<evidence type="ECO:0000256" key="8">
    <source>
        <dbReference type="SAM" id="MobiDB-lite"/>
    </source>
</evidence>
<dbReference type="Gene3D" id="3.30.70.270">
    <property type="match status" value="2"/>
</dbReference>
<name>A0AAV1KGV0_9NEOP</name>
<dbReference type="PANTHER" id="PTHR37984">
    <property type="entry name" value="PROTEIN CBG26694"/>
    <property type="match status" value="1"/>
</dbReference>
<feature type="compositionally biased region" description="Polar residues" evidence="8">
    <location>
        <begin position="1146"/>
        <end position="1168"/>
    </location>
</feature>
<organism evidence="12 13">
    <name type="scientific">Parnassius mnemosyne</name>
    <name type="common">clouded apollo</name>
    <dbReference type="NCBI Taxonomy" id="213953"/>
    <lineage>
        <taxon>Eukaryota</taxon>
        <taxon>Metazoa</taxon>
        <taxon>Ecdysozoa</taxon>
        <taxon>Arthropoda</taxon>
        <taxon>Hexapoda</taxon>
        <taxon>Insecta</taxon>
        <taxon>Pterygota</taxon>
        <taxon>Neoptera</taxon>
        <taxon>Endopterygota</taxon>
        <taxon>Lepidoptera</taxon>
        <taxon>Glossata</taxon>
        <taxon>Ditrysia</taxon>
        <taxon>Papilionoidea</taxon>
        <taxon>Papilionidae</taxon>
        <taxon>Parnassiinae</taxon>
        <taxon>Parnassini</taxon>
        <taxon>Parnassius</taxon>
        <taxon>Driopa</taxon>
    </lineage>
</organism>
<dbReference type="GO" id="GO:0003676">
    <property type="term" value="F:nucleic acid binding"/>
    <property type="evidence" value="ECO:0007669"/>
    <property type="project" value="InterPro"/>
</dbReference>
<dbReference type="GO" id="GO:0004519">
    <property type="term" value="F:endonuclease activity"/>
    <property type="evidence" value="ECO:0007669"/>
    <property type="project" value="UniProtKB-KW"/>
</dbReference>
<dbReference type="EC" id="2.7.7.49" evidence="1"/>
<dbReference type="EMBL" id="CAVLGL010000035">
    <property type="protein sequence ID" value="CAK1581539.1"/>
    <property type="molecule type" value="Genomic_DNA"/>
</dbReference>
<dbReference type="InterPro" id="IPR021109">
    <property type="entry name" value="Peptidase_aspartic_dom_sf"/>
</dbReference>
<dbReference type="InterPro" id="IPR043502">
    <property type="entry name" value="DNA/RNA_pol_sf"/>
</dbReference>
<evidence type="ECO:0000256" key="4">
    <source>
        <dbReference type="ARBA" id="ARBA00022722"/>
    </source>
</evidence>
<dbReference type="GO" id="GO:0008270">
    <property type="term" value="F:zinc ion binding"/>
    <property type="evidence" value="ECO:0007669"/>
    <property type="project" value="InterPro"/>
</dbReference>
<evidence type="ECO:0000256" key="6">
    <source>
        <dbReference type="ARBA" id="ARBA00022801"/>
    </source>
</evidence>
<dbReference type="GO" id="GO:0015074">
    <property type="term" value="P:DNA integration"/>
    <property type="evidence" value="ECO:0007669"/>
    <property type="project" value="InterPro"/>
</dbReference>
<dbReference type="PROSITE" id="PS50175">
    <property type="entry name" value="ASP_PROT_RETROV"/>
    <property type="match status" value="1"/>
</dbReference>
<dbReference type="GO" id="GO:0006508">
    <property type="term" value="P:proteolysis"/>
    <property type="evidence" value="ECO:0007669"/>
    <property type="project" value="InterPro"/>
</dbReference>
<dbReference type="Proteomes" id="UP001314205">
    <property type="component" value="Unassembled WGS sequence"/>
</dbReference>
<dbReference type="CDD" id="cd01647">
    <property type="entry name" value="RT_LTR"/>
    <property type="match status" value="1"/>
</dbReference>
<dbReference type="InterPro" id="IPR000477">
    <property type="entry name" value="RT_dom"/>
</dbReference>
<dbReference type="Gene3D" id="3.10.10.10">
    <property type="entry name" value="HIV Type 1 Reverse Transcriptase, subunit A, domain 1"/>
    <property type="match status" value="1"/>
</dbReference>
<gene>
    <name evidence="12" type="ORF">PARMNEM_LOCUS3191</name>
</gene>
<dbReference type="CDD" id="cd09274">
    <property type="entry name" value="RNase_HI_RT_Ty3"/>
    <property type="match status" value="1"/>
</dbReference>
<keyword evidence="4" id="KW-0540">Nuclease</keyword>
<dbReference type="SMART" id="SM00343">
    <property type="entry name" value="ZnF_C2HC"/>
    <property type="match status" value="2"/>
</dbReference>
<evidence type="ECO:0000256" key="7">
    <source>
        <dbReference type="ARBA" id="ARBA00022918"/>
    </source>
</evidence>
<dbReference type="Pfam" id="PF13975">
    <property type="entry name" value="gag-asp_proteas"/>
    <property type="match status" value="1"/>
</dbReference>
<dbReference type="InterPro" id="IPR036397">
    <property type="entry name" value="RNaseH_sf"/>
</dbReference>
<dbReference type="InterPro" id="IPR041373">
    <property type="entry name" value="RT_RNaseH"/>
</dbReference>
<dbReference type="InterPro" id="IPR012337">
    <property type="entry name" value="RNaseH-like_sf"/>
</dbReference>
<feature type="domain" description="Reverse transcriptase" evidence="10">
    <location>
        <begin position="422"/>
        <end position="622"/>
    </location>
</feature>
<dbReference type="Gene3D" id="2.40.70.10">
    <property type="entry name" value="Acid Proteases"/>
    <property type="match status" value="1"/>
</dbReference>
<keyword evidence="3" id="KW-0548">Nucleotidyltransferase</keyword>
<dbReference type="InterPro" id="IPR001878">
    <property type="entry name" value="Znf_CCHC"/>
</dbReference>
<keyword evidence="2" id="KW-0808">Transferase</keyword>
<dbReference type="SUPFAM" id="SSF50630">
    <property type="entry name" value="Acid proteases"/>
    <property type="match status" value="1"/>
</dbReference>
<evidence type="ECO:0000259" key="10">
    <source>
        <dbReference type="PROSITE" id="PS50878"/>
    </source>
</evidence>
<dbReference type="SUPFAM" id="SSF56672">
    <property type="entry name" value="DNA/RNA polymerases"/>
    <property type="match status" value="1"/>
</dbReference>
<dbReference type="PROSITE" id="PS50994">
    <property type="entry name" value="INTEGRASE"/>
    <property type="match status" value="1"/>
</dbReference>